<protein>
    <submittedName>
        <fullName evidence="2">Uncharacterized protein</fullName>
    </submittedName>
</protein>
<proteinExistence type="predicted"/>
<feature type="region of interest" description="Disordered" evidence="1">
    <location>
        <begin position="50"/>
        <end position="71"/>
    </location>
</feature>
<name>A0AAD9SWN7_9HELO</name>
<dbReference type="EMBL" id="JAUBYV010000010">
    <property type="protein sequence ID" value="KAK2624397.1"/>
    <property type="molecule type" value="Genomic_DNA"/>
</dbReference>
<organism evidence="2 3">
    <name type="scientific">Diplocarpon rosae</name>
    <dbReference type="NCBI Taxonomy" id="946125"/>
    <lineage>
        <taxon>Eukaryota</taxon>
        <taxon>Fungi</taxon>
        <taxon>Dikarya</taxon>
        <taxon>Ascomycota</taxon>
        <taxon>Pezizomycotina</taxon>
        <taxon>Leotiomycetes</taxon>
        <taxon>Helotiales</taxon>
        <taxon>Drepanopezizaceae</taxon>
        <taxon>Diplocarpon</taxon>
    </lineage>
</organism>
<gene>
    <name evidence="2" type="ORF">QTJ16_006347</name>
</gene>
<comment type="caution">
    <text evidence="2">The sequence shown here is derived from an EMBL/GenBank/DDBJ whole genome shotgun (WGS) entry which is preliminary data.</text>
</comment>
<dbReference type="AlphaFoldDB" id="A0AAD9SWN7"/>
<evidence type="ECO:0000313" key="2">
    <source>
        <dbReference type="EMBL" id="KAK2624397.1"/>
    </source>
</evidence>
<sequence>MPRTTFLALTPALPSELLTYILTHQAYPTTLIICQPRAIFMSALQRCMPNTVQRRPPPPGQRSSSIPLDDTETEVIDDTEANSSKETKHPLLTATLQQVATSRCVDLAFAPTLSHLRAYLAVFPPPQCVRKGGELPYAHFEKKGDRKPLVVVYGLVALHRDTSQWSAQGLGDTVAALVEAGKRSGRCVVVVEEKELDFGNDAQGGRTAWGDRLPMLNGSVRRAGLESQDGAWSGRTVEVERVLGRWFAFKRGEWDEDL</sequence>
<evidence type="ECO:0000256" key="1">
    <source>
        <dbReference type="SAM" id="MobiDB-lite"/>
    </source>
</evidence>
<reference evidence="2" key="1">
    <citation type="submission" date="2023-06" db="EMBL/GenBank/DDBJ databases">
        <title>Draft genome of Marssonina rosae.</title>
        <authorList>
            <person name="Cheng Q."/>
        </authorList>
    </citation>
    <scope>NUCLEOTIDE SEQUENCE</scope>
    <source>
        <strain evidence="2">R4</strain>
    </source>
</reference>
<dbReference type="Proteomes" id="UP001285354">
    <property type="component" value="Unassembled WGS sequence"/>
</dbReference>
<accession>A0AAD9SWN7</accession>
<evidence type="ECO:0000313" key="3">
    <source>
        <dbReference type="Proteomes" id="UP001285354"/>
    </source>
</evidence>
<keyword evidence="3" id="KW-1185">Reference proteome</keyword>